<dbReference type="InterPro" id="IPR016159">
    <property type="entry name" value="Cullin_repeat-like_dom_sf"/>
</dbReference>
<evidence type="ECO:0000256" key="5">
    <source>
        <dbReference type="RuleBase" id="RU003829"/>
    </source>
</evidence>
<dbReference type="EMBL" id="MTSL01000117">
    <property type="protein sequence ID" value="PJF18515.1"/>
    <property type="molecule type" value="Genomic_DNA"/>
</dbReference>
<evidence type="ECO:0000259" key="7">
    <source>
        <dbReference type="PROSITE" id="PS50069"/>
    </source>
</evidence>
<keyword evidence="3" id="KW-0832">Ubl conjugation</keyword>
<name>A0A2H9TL76_9FUNG</name>
<dbReference type="SMART" id="SM00884">
    <property type="entry name" value="Cullin_Nedd8"/>
    <property type="match status" value="1"/>
</dbReference>
<evidence type="ECO:0000256" key="1">
    <source>
        <dbReference type="ARBA" id="ARBA00006019"/>
    </source>
</evidence>
<proteinExistence type="inferred from homology"/>
<feature type="signal peptide" evidence="6">
    <location>
        <begin position="1"/>
        <end position="18"/>
    </location>
</feature>
<comment type="similarity">
    <text evidence="1 4 5">Belongs to the cullin family.</text>
</comment>
<dbReference type="SMART" id="SM00182">
    <property type="entry name" value="CULLIN"/>
    <property type="match status" value="1"/>
</dbReference>
<evidence type="ECO:0000256" key="6">
    <source>
        <dbReference type="SAM" id="SignalP"/>
    </source>
</evidence>
<dbReference type="InterPro" id="IPR036390">
    <property type="entry name" value="WH_DNA-bd_sf"/>
</dbReference>
<evidence type="ECO:0000256" key="4">
    <source>
        <dbReference type="PROSITE-ProRule" id="PRU00330"/>
    </source>
</evidence>
<reference evidence="8 9" key="1">
    <citation type="submission" date="2016-10" db="EMBL/GenBank/DDBJ databases">
        <title>The genome of Paramicrosporidium saccamoebae is the missing link in understanding Cryptomycota and Microsporidia evolution.</title>
        <authorList>
            <person name="Quandt C.A."/>
            <person name="Beaudet D."/>
            <person name="Corsaro D."/>
            <person name="Michel R."/>
            <person name="Corradi N."/>
            <person name="James T."/>
        </authorList>
    </citation>
    <scope>NUCLEOTIDE SEQUENCE [LARGE SCALE GENOMIC DNA]</scope>
    <source>
        <strain evidence="8 9">KSL3</strain>
    </source>
</reference>
<keyword evidence="9" id="KW-1185">Reference proteome</keyword>
<sequence length="1417" mass="159948">MYHGYAVVLAGLVASATAKINVSAEQEQFNTHPQDIAFLSLFYGKYAFQQHTPALFKGMEMRTFSKFLKERPQFVPLLTSKDMAALDDARMCRALSRFAMSLAPEASSGISAECLLAILRSRHMDINKWAVEARIKLIPERTFKTGGPELLKLLRTVLHRLSESQIRSLLSTASTAPSIHLNWLLRLNTKQLGVFSADHYAEMQGWDAPHLVTSLITRLPDYTFSKIDFSLQASLFAAMTKGQVEKFTHCQYMRPDMLSRNALPGLKSACFKAYLAGLDGNQDQIHVLGRMIVFADEQLLEKLNEDDVKLIHADDWVHFSGEQLQHLPAASCGGIDKDARPADNMFFIPTPVCFGKLNPRHQLSFLKRRIYELPPSTLRHVDRDSVDAWPEKMKTLIKFRLPGSMIQQLGADLDKESHPCSLFSCLNCVRNNPLLMANMGRHCANAIPSRLLENANVSIYRKMLSGVFIAPPGLRLESLQTMHTTTQTSLIKDVEFCAVLSYPEFGALKNVAKQFTSECVQKFCFLEQLRKDDIGTLHDRAFSAFDAVSFKLISDPFHLTGTQFHFLGSDLPNDSGANHPINALEGGKVSQLPTNYLAQFTAQHLGNMRPVLVAALTADQVSKLPAEAFRRLPVEQFNALHSEACSVEQLENLGADLSEDTVYKLSSAQITRLGGSAKTLLMKNSRLTSKAFAAVPSWAVMMMAVGQRLPEDFESSSWSTLQAGLKEIFAGHADRVSMETLYRTCENVCRCRMAHPLYSKLYAECEAFAQSYGPRIQQIEVGGRKDVELLRRVNDIWTEYTQRIKVVCNVFLYLDRVFVLNRPELASIWDFGMNLFRVHAFNDDYGKNLLLPALLNTITSDRHSEMSEVSTLVADVFSMLTSLKLMDEWANSKVAQGTTSFYSEKATEKLASMEMSGYLEYTRGSIDSETVRYENYGLDRRFSSDLVRRVQDALLVSHLDEILEKGLEALVLEKNFRTLSLLYILCAETESLEKLRNHWLLLAKNRGSALVNDTSKDELLIGELVDFKDNLNSILVDSFQENVLFADAIKEAFESFMNSRQSRPAELIAKYADYQLRGDKDISDEQLSLIMDKIITIFRFVQGKDVFESFFKKGLARRLLMSRSTSIEAEKDFVARLKQECGSAFTSRLEGMFKDMETSKDTMYSYLHSTAYEKKNSRIEFNTAIVTTGLWPYPPLITMALPEAITREQTQFEGFYHGQHKGRVLTWHQGLGHCVIKANFPLGAKELQVSIPQASVLLQFNDDEELDYSEIRNRTEMDDVTLARTLQSLSCGKIGVLTKSPRGREVSIADRFSFNREFASKHQKIRINAGSSRDTPEEPAMISPEAPSDLQYQIDAAIVRLLKEHKSLAMEKLVGLISQQLGCNITMTEFNRRMPSLIEREFVGQDPESPNIYTYII</sequence>
<dbReference type="PROSITE" id="PS50069">
    <property type="entry name" value="CULLIN_2"/>
    <property type="match status" value="1"/>
</dbReference>
<evidence type="ECO:0000256" key="3">
    <source>
        <dbReference type="ARBA" id="ARBA00022843"/>
    </source>
</evidence>
<dbReference type="InterPro" id="IPR059120">
    <property type="entry name" value="Cullin-like_AB"/>
</dbReference>
<evidence type="ECO:0000313" key="8">
    <source>
        <dbReference type="EMBL" id="PJF18515.1"/>
    </source>
</evidence>
<dbReference type="Pfam" id="PF00888">
    <property type="entry name" value="Cullin"/>
    <property type="match status" value="1"/>
</dbReference>
<keyword evidence="2" id="KW-1017">Isopeptide bond</keyword>
<dbReference type="InterPro" id="IPR016158">
    <property type="entry name" value="Cullin_homology"/>
</dbReference>
<dbReference type="Gene3D" id="3.30.230.130">
    <property type="entry name" value="Cullin, Chain C, Domain 2"/>
    <property type="match status" value="1"/>
</dbReference>
<dbReference type="Gene3D" id="1.10.10.10">
    <property type="entry name" value="Winged helix-like DNA-binding domain superfamily/Winged helix DNA-binding domain"/>
    <property type="match status" value="1"/>
</dbReference>
<dbReference type="SUPFAM" id="SSF75632">
    <property type="entry name" value="Cullin homology domain"/>
    <property type="match status" value="1"/>
</dbReference>
<dbReference type="InterPro" id="IPR036388">
    <property type="entry name" value="WH-like_DNA-bd_sf"/>
</dbReference>
<comment type="caution">
    <text evidence="8">The sequence shown here is derived from an EMBL/GenBank/DDBJ whole genome shotgun (WGS) entry which is preliminary data.</text>
</comment>
<dbReference type="InterPro" id="IPR036317">
    <property type="entry name" value="Cullin_homology_sf"/>
</dbReference>
<feature type="chain" id="PRO_5014188773" evidence="6">
    <location>
        <begin position="19"/>
        <end position="1417"/>
    </location>
</feature>
<dbReference type="GO" id="GO:0006511">
    <property type="term" value="P:ubiquitin-dependent protein catabolic process"/>
    <property type="evidence" value="ECO:0007669"/>
    <property type="project" value="InterPro"/>
</dbReference>
<evidence type="ECO:0000256" key="2">
    <source>
        <dbReference type="ARBA" id="ARBA00022499"/>
    </source>
</evidence>
<dbReference type="InterPro" id="IPR045093">
    <property type="entry name" value="Cullin"/>
</dbReference>
<evidence type="ECO:0000313" key="9">
    <source>
        <dbReference type="Proteomes" id="UP000240830"/>
    </source>
</evidence>
<dbReference type="Pfam" id="PF10557">
    <property type="entry name" value="Cullin_Nedd8"/>
    <property type="match status" value="1"/>
</dbReference>
<dbReference type="Pfam" id="PF26557">
    <property type="entry name" value="Cullin_AB"/>
    <property type="match status" value="1"/>
</dbReference>
<dbReference type="PANTHER" id="PTHR11932">
    <property type="entry name" value="CULLIN"/>
    <property type="match status" value="1"/>
</dbReference>
<dbReference type="Gene3D" id="1.20.1310.10">
    <property type="entry name" value="Cullin Repeats"/>
    <property type="match status" value="4"/>
</dbReference>
<dbReference type="STRING" id="1246581.A0A2H9TL76"/>
<dbReference type="SUPFAM" id="SSF74788">
    <property type="entry name" value="Cullin repeat-like"/>
    <property type="match status" value="1"/>
</dbReference>
<dbReference type="SUPFAM" id="SSF46785">
    <property type="entry name" value="Winged helix' DNA-binding domain"/>
    <property type="match status" value="1"/>
</dbReference>
<dbReference type="GO" id="GO:0031625">
    <property type="term" value="F:ubiquitin protein ligase binding"/>
    <property type="evidence" value="ECO:0007669"/>
    <property type="project" value="InterPro"/>
</dbReference>
<dbReference type="Proteomes" id="UP000240830">
    <property type="component" value="Unassembled WGS sequence"/>
</dbReference>
<dbReference type="InterPro" id="IPR019559">
    <property type="entry name" value="Cullin_neddylation_domain"/>
</dbReference>
<keyword evidence="6" id="KW-0732">Signal</keyword>
<organism evidence="8 9">
    <name type="scientific">Paramicrosporidium saccamoebae</name>
    <dbReference type="NCBI Taxonomy" id="1246581"/>
    <lineage>
        <taxon>Eukaryota</taxon>
        <taxon>Fungi</taxon>
        <taxon>Fungi incertae sedis</taxon>
        <taxon>Cryptomycota</taxon>
        <taxon>Cryptomycota incertae sedis</taxon>
        <taxon>Paramicrosporidium</taxon>
    </lineage>
</organism>
<dbReference type="FunFam" id="1.20.1310.10:FF:000002">
    <property type="entry name" value="cullin-3 isoform X1"/>
    <property type="match status" value="1"/>
</dbReference>
<dbReference type="InterPro" id="IPR001373">
    <property type="entry name" value="Cullin_N"/>
</dbReference>
<protein>
    <submittedName>
        <fullName evidence="8">Putative cullin</fullName>
    </submittedName>
</protein>
<gene>
    <name evidence="8" type="ORF">PSACC_01641</name>
</gene>
<dbReference type="OrthoDB" id="27073at2759"/>
<accession>A0A2H9TL76</accession>
<feature type="domain" description="Cullin family profile" evidence="7">
    <location>
        <begin position="1063"/>
        <end position="1290"/>
    </location>
</feature>